<keyword evidence="5 8" id="KW-0812">Transmembrane</keyword>
<feature type="domain" description="ABC transmembrane type-1" evidence="9">
    <location>
        <begin position="64"/>
        <end position="276"/>
    </location>
</feature>
<evidence type="ECO:0000256" key="7">
    <source>
        <dbReference type="ARBA" id="ARBA00023136"/>
    </source>
</evidence>
<dbReference type="PANTHER" id="PTHR43357:SF4">
    <property type="entry name" value="INNER MEMBRANE ABC TRANSPORTER PERMEASE PROTEIN YDCV"/>
    <property type="match status" value="1"/>
</dbReference>
<feature type="transmembrane region" description="Helical" evidence="8">
    <location>
        <begin position="215"/>
        <end position="232"/>
    </location>
</feature>
<dbReference type="GO" id="GO:0005886">
    <property type="term" value="C:plasma membrane"/>
    <property type="evidence" value="ECO:0007669"/>
    <property type="project" value="UniProtKB-SubCell"/>
</dbReference>
<comment type="caution">
    <text evidence="10">The sequence shown here is derived from an EMBL/GenBank/DDBJ whole genome shotgun (WGS) entry which is preliminary data.</text>
</comment>
<feature type="transmembrane region" description="Helical" evidence="8">
    <location>
        <begin position="153"/>
        <end position="175"/>
    </location>
</feature>
<dbReference type="AlphaFoldDB" id="A0A8J7U662"/>
<name>A0A8J7U662_9BACT</name>
<feature type="transmembrane region" description="Helical" evidence="8">
    <location>
        <begin position="68"/>
        <end position="89"/>
    </location>
</feature>
<evidence type="ECO:0000256" key="4">
    <source>
        <dbReference type="ARBA" id="ARBA00022519"/>
    </source>
</evidence>
<evidence type="ECO:0000256" key="5">
    <source>
        <dbReference type="ARBA" id="ARBA00022692"/>
    </source>
</evidence>
<keyword evidence="4" id="KW-0997">Cell inner membrane</keyword>
<evidence type="ECO:0000256" key="3">
    <source>
        <dbReference type="ARBA" id="ARBA00022475"/>
    </source>
</evidence>
<evidence type="ECO:0000259" key="9">
    <source>
        <dbReference type="PROSITE" id="PS50928"/>
    </source>
</evidence>
<evidence type="ECO:0000313" key="10">
    <source>
        <dbReference type="EMBL" id="MBO1321569.1"/>
    </source>
</evidence>
<keyword evidence="7 8" id="KW-0472">Membrane</keyword>
<evidence type="ECO:0000256" key="2">
    <source>
        <dbReference type="ARBA" id="ARBA00022448"/>
    </source>
</evidence>
<gene>
    <name evidence="10" type="ORF">J3U88_24035</name>
</gene>
<dbReference type="PANTHER" id="PTHR43357">
    <property type="entry name" value="INNER MEMBRANE ABC TRANSPORTER PERMEASE PROTEIN YDCV"/>
    <property type="match status" value="1"/>
</dbReference>
<dbReference type="InterPro" id="IPR035906">
    <property type="entry name" value="MetI-like_sf"/>
</dbReference>
<accession>A0A8J7U662</accession>
<keyword evidence="6 8" id="KW-1133">Transmembrane helix</keyword>
<dbReference type="RefSeq" id="WP_207861543.1">
    <property type="nucleotide sequence ID" value="NZ_JAFREP010000025.1"/>
</dbReference>
<feature type="transmembrane region" description="Helical" evidence="8">
    <location>
        <begin position="101"/>
        <end position="121"/>
    </location>
</feature>
<organism evidence="10 11">
    <name type="scientific">Acanthopleuribacter pedis</name>
    <dbReference type="NCBI Taxonomy" id="442870"/>
    <lineage>
        <taxon>Bacteria</taxon>
        <taxon>Pseudomonadati</taxon>
        <taxon>Acidobacteriota</taxon>
        <taxon>Holophagae</taxon>
        <taxon>Acanthopleuribacterales</taxon>
        <taxon>Acanthopleuribacteraceae</taxon>
        <taxon>Acanthopleuribacter</taxon>
    </lineage>
</organism>
<evidence type="ECO:0000256" key="1">
    <source>
        <dbReference type="ARBA" id="ARBA00004429"/>
    </source>
</evidence>
<dbReference type="Proteomes" id="UP000664417">
    <property type="component" value="Unassembled WGS sequence"/>
</dbReference>
<keyword evidence="11" id="KW-1185">Reference proteome</keyword>
<sequence length="288" mass="32168">MNNPRRDPSFWAFALFVLVAVLPIAVGLVYAAAYSFGTVGLLRQGFTFDFWTATLTRSEIWFSLLNSAYVATLTLALTWMVALPVSLSLRRPLEQGALGTAVYLPLALPMTVAAFVVFQMFTGSGLLARPFAALGLIDSPQAFMPLIHDPASIGVIVAFLLITIPYFSLLLRWFYRAEAVEELCRLTLTLGGTRRDCWRRVAWPILWQRGQVHTMLWWISVFGAYEIPLLLGKQSPQMVSVLTMRKFQMFDLQQKPVAFIAALIYSVLVAAVLTLVFRRAGKQGRLGV</sequence>
<dbReference type="SUPFAM" id="SSF161098">
    <property type="entry name" value="MetI-like"/>
    <property type="match status" value="1"/>
</dbReference>
<feature type="transmembrane region" description="Helical" evidence="8">
    <location>
        <begin position="257"/>
        <end position="277"/>
    </location>
</feature>
<evidence type="ECO:0000256" key="8">
    <source>
        <dbReference type="SAM" id="Phobius"/>
    </source>
</evidence>
<keyword evidence="3" id="KW-1003">Cell membrane</keyword>
<keyword evidence="2" id="KW-0813">Transport</keyword>
<comment type="subcellular location">
    <subcellularLocation>
        <location evidence="1">Cell inner membrane</location>
        <topology evidence="1">Multi-pass membrane protein</topology>
    </subcellularLocation>
</comment>
<evidence type="ECO:0000256" key="6">
    <source>
        <dbReference type="ARBA" id="ARBA00022989"/>
    </source>
</evidence>
<dbReference type="PROSITE" id="PS50928">
    <property type="entry name" value="ABC_TM1"/>
    <property type="match status" value="1"/>
</dbReference>
<reference evidence="10" key="1">
    <citation type="submission" date="2021-03" db="EMBL/GenBank/DDBJ databases">
        <authorList>
            <person name="Wang G."/>
        </authorList>
    </citation>
    <scope>NUCLEOTIDE SEQUENCE</scope>
    <source>
        <strain evidence="10">KCTC 12899</strain>
    </source>
</reference>
<evidence type="ECO:0000313" key="11">
    <source>
        <dbReference type="Proteomes" id="UP000664417"/>
    </source>
</evidence>
<dbReference type="InterPro" id="IPR000515">
    <property type="entry name" value="MetI-like"/>
</dbReference>
<protein>
    <recommendedName>
        <fullName evidence="9">ABC transmembrane type-1 domain-containing protein</fullName>
    </recommendedName>
</protein>
<dbReference type="EMBL" id="JAFREP010000025">
    <property type="protein sequence ID" value="MBO1321569.1"/>
    <property type="molecule type" value="Genomic_DNA"/>
</dbReference>
<dbReference type="GO" id="GO:0055085">
    <property type="term" value="P:transmembrane transport"/>
    <property type="evidence" value="ECO:0007669"/>
    <property type="project" value="InterPro"/>
</dbReference>
<dbReference type="Gene3D" id="1.10.3720.10">
    <property type="entry name" value="MetI-like"/>
    <property type="match status" value="1"/>
</dbReference>
<proteinExistence type="predicted"/>